<gene>
    <name evidence="1" type="ORF">CBW21_16110</name>
</gene>
<comment type="caution">
    <text evidence="1">The sequence shown here is derived from an EMBL/GenBank/DDBJ whole genome shotgun (WGS) entry which is preliminary data.</text>
</comment>
<proteinExistence type="predicted"/>
<dbReference type="Gene3D" id="2.60.40.10">
    <property type="entry name" value="Immunoglobulins"/>
    <property type="match status" value="1"/>
</dbReference>
<dbReference type="InterPro" id="IPR013783">
    <property type="entry name" value="Ig-like_fold"/>
</dbReference>
<dbReference type="InterPro" id="IPR008964">
    <property type="entry name" value="Invasin/intimin_cell_adhesion"/>
</dbReference>
<accession>A0A202B6E0</accession>
<dbReference type="RefSeq" id="WP_087698338.1">
    <property type="nucleotide sequence ID" value="NZ_NHOO01000014.1"/>
</dbReference>
<evidence type="ECO:0000313" key="1">
    <source>
        <dbReference type="EMBL" id="OVE46931.1"/>
    </source>
</evidence>
<organism evidence="1 2">
    <name type="scientific">Chromobacterium violaceum</name>
    <dbReference type="NCBI Taxonomy" id="536"/>
    <lineage>
        <taxon>Bacteria</taxon>
        <taxon>Pseudomonadati</taxon>
        <taxon>Pseudomonadota</taxon>
        <taxon>Betaproteobacteria</taxon>
        <taxon>Neisseriales</taxon>
        <taxon>Chromobacteriaceae</taxon>
        <taxon>Chromobacterium</taxon>
    </lineage>
</organism>
<keyword evidence="2" id="KW-1185">Reference proteome</keyword>
<dbReference type="Proteomes" id="UP000196342">
    <property type="component" value="Unassembled WGS sequence"/>
</dbReference>
<dbReference type="AlphaFoldDB" id="A0A202B6E0"/>
<sequence>MANSLSVVGGKEIYDFDAGSLAQLQVRVTDLATGDGVPRHRVGFYIPAYRQGVSPGLLRMDDHSGGDGTGALGVDTDDSGYATVRIVAGSSRDKAVLHIAIDGAHDGNERISLFLLPVEDEPTRRVARLIIVAGDKQLAVVGGAPFSPLQVLALDGGNQAVEGARVRFSVSPGADTLLASADRETNAAGIAVAQLMSGMRGERLSVTATCGKAEPVVFNLALAPPVSQLELVAGPQSANVFLGNAVACQATLRTRDASPQQGWPYAHGRTQVPGSCLSLESSGNGVTDGDGALRPIALVQARRDARLGPCSVDFQVTVGDATLSASAQLTVIA</sequence>
<name>A0A202B6E0_CHRVL</name>
<dbReference type="EMBL" id="NHOO01000014">
    <property type="protein sequence ID" value="OVE46931.1"/>
    <property type="molecule type" value="Genomic_DNA"/>
</dbReference>
<protein>
    <recommendedName>
        <fullName evidence="3">Invasin domain-containing protein</fullName>
    </recommendedName>
</protein>
<dbReference type="SUPFAM" id="SSF49373">
    <property type="entry name" value="Invasin/intimin cell-adhesion fragments"/>
    <property type="match status" value="1"/>
</dbReference>
<reference evidence="1 2" key="1">
    <citation type="submission" date="2017-05" db="EMBL/GenBank/DDBJ databases">
        <title>Chromobacterium violaceum GHPS1 isolated from Hydrocarbon polluted soil in French Guiana display an awesome secondary metabolite arsenal and a battery of drug and heavy-metal-resistance and detoxification of xenobiotics proteins.</title>
        <authorList>
            <person name="Belbahri L."/>
        </authorList>
    </citation>
    <scope>NUCLEOTIDE SEQUENCE [LARGE SCALE GENOMIC DNA]</scope>
    <source>
        <strain evidence="1 2">GHPS1</strain>
    </source>
</reference>
<evidence type="ECO:0008006" key="3">
    <source>
        <dbReference type="Google" id="ProtNLM"/>
    </source>
</evidence>
<evidence type="ECO:0000313" key="2">
    <source>
        <dbReference type="Proteomes" id="UP000196342"/>
    </source>
</evidence>